<dbReference type="VEuPathDB" id="FungiDB:RhiirA1_475141"/>
<dbReference type="VEuPathDB" id="FungiDB:FUN_019393"/>
<dbReference type="Proteomes" id="UP000232688">
    <property type="component" value="Unassembled WGS sequence"/>
</dbReference>
<reference evidence="1 2" key="1">
    <citation type="submission" date="2017-10" db="EMBL/GenBank/DDBJ databases">
        <title>Extensive intraspecific genome diversity in a model arbuscular mycorrhizal fungus.</title>
        <authorList>
            <person name="Chen E.C.H."/>
            <person name="Morin E."/>
            <person name="Baudet D."/>
            <person name="Noel J."/>
            <person name="Ndikumana S."/>
            <person name="Charron P."/>
            <person name="St-Onge C."/>
            <person name="Giorgi J."/>
            <person name="Grigoriev I.V."/>
            <person name="Roux C."/>
            <person name="Martin F.M."/>
            <person name="Corradi N."/>
        </authorList>
    </citation>
    <scope>NUCLEOTIDE SEQUENCE [LARGE SCALE GENOMIC DNA]</scope>
    <source>
        <strain evidence="1 2">A1</strain>
    </source>
</reference>
<protein>
    <submittedName>
        <fullName evidence="1">Uncharacterized protein</fullName>
    </submittedName>
</protein>
<name>A0A2N0QXF7_9GLOM</name>
<dbReference type="EMBL" id="LLXH01002451">
    <property type="protein sequence ID" value="PKC55726.1"/>
    <property type="molecule type" value="Genomic_DNA"/>
</dbReference>
<sequence length="128" mass="14905">MPSRGICCTVNLDIWYSIDGLYRPYHVPQDQLYDYISYSKYKRRQLSDRLAVARNKIQCNYIMPSAPNFEPAYISPARQEMIPPTSYQSSNCKSDTSEIFISSQYAKQNNLLPSINHLNHSAYIKIER</sequence>
<reference evidence="1 2" key="2">
    <citation type="submission" date="2017-10" db="EMBL/GenBank/DDBJ databases">
        <title>Genome analyses suggest a sexual origin of heterokaryosis in a supposedly ancient asexual fungus.</title>
        <authorList>
            <person name="Corradi N."/>
            <person name="Sedzielewska K."/>
            <person name="Noel J."/>
            <person name="Charron P."/>
            <person name="Farinelli L."/>
            <person name="Marton T."/>
            <person name="Kruger M."/>
            <person name="Pelin A."/>
            <person name="Brachmann A."/>
            <person name="Corradi N."/>
        </authorList>
    </citation>
    <scope>NUCLEOTIDE SEQUENCE [LARGE SCALE GENOMIC DNA]</scope>
    <source>
        <strain evidence="1 2">A1</strain>
    </source>
</reference>
<organism evidence="1 2">
    <name type="scientific">Rhizophagus irregularis</name>
    <dbReference type="NCBI Taxonomy" id="588596"/>
    <lineage>
        <taxon>Eukaryota</taxon>
        <taxon>Fungi</taxon>
        <taxon>Fungi incertae sedis</taxon>
        <taxon>Mucoromycota</taxon>
        <taxon>Glomeromycotina</taxon>
        <taxon>Glomeromycetes</taxon>
        <taxon>Glomerales</taxon>
        <taxon>Glomeraceae</taxon>
        <taxon>Rhizophagus</taxon>
    </lineage>
</organism>
<comment type="caution">
    <text evidence="1">The sequence shown here is derived from an EMBL/GenBank/DDBJ whole genome shotgun (WGS) entry which is preliminary data.</text>
</comment>
<gene>
    <name evidence="1" type="ORF">RhiirA1_475141</name>
</gene>
<proteinExistence type="predicted"/>
<evidence type="ECO:0000313" key="2">
    <source>
        <dbReference type="Proteomes" id="UP000232688"/>
    </source>
</evidence>
<accession>A0A2N0QXF7</accession>
<evidence type="ECO:0000313" key="1">
    <source>
        <dbReference type="EMBL" id="PKC55726.1"/>
    </source>
</evidence>
<dbReference type="AlphaFoldDB" id="A0A2N0QXF7"/>